<gene>
    <name evidence="2" type="ORF">NC998_25605</name>
</gene>
<evidence type="ECO:0008006" key="4">
    <source>
        <dbReference type="Google" id="ProtNLM"/>
    </source>
</evidence>
<feature type="compositionally biased region" description="Basic and acidic residues" evidence="1">
    <location>
        <begin position="124"/>
        <end position="167"/>
    </location>
</feature>
<dbReference type="EMBL" id="JAMPKM010000031">
    <property type="protein sequence ID" value="MEP0820475.1"/>
    <property type="molecule type" value="Genomic_DNA"/>
</dbReference>
<keyword evidence="3" id="KW-1185">Reference proteome</keyword>
<name>A0ABV0JHH1_9CYAN</name>
<evidence type="ECO:0000313" key="3">
    <source>
        <dbReference type="Proteomes" id="UP001464891"/>
    </source>
</evidence>
<organism evidence="2 3">
    <name type="scientific">Trichocoleus desertorum GB2-A4</name>
    <dbReference type="NCBI Taxonomy" id="2933944"/>
    <lineage>
        <taxon>Bacteria</taxon>
        <taxon>Bacillati</taxon>
        <taxon>Cyanobacteriota</taxon>
        <taxon>Cyanophyceae</taxon>
        <taxon>Leptolyngbyales</taxon>
        <taxon>Trichocoleusaceae</taxon>
        <taxon>Trichocoleus</taxon>
    </lineage>
</organism>
<protein>
    <recommendedName>
        <fullName evidence="4">Helix-turn-helix domain-containing protein</fullName>
    </recommendedName>
</protein>
<evidence type="ECO:0000313" key="2">
    <source>
        <dbReference type="EMBL" id="MEP0820475.1"/>
    </source>
</evidence>
<reference evidence="2 3" key="1">
    <citation type="submission" date="2022-04" db="EMBL/GenBank/DDBJ databases">
        <title>Positive selection, recombination, and allopatry shape intraspecific diversity of widespread and dominant cyanobacteria.</title>
        <authorList>
            <person name="Wei J."/>
            <person name="Shu W."/>
            <person name="Hu C."/>
        </authorList>
    </citation>
    <scope>NUCLEOTIDE SEQUENCE [LARGE SCALE GENOMIC DNA]</scope>
    <source>
        <strain evidence="2 3">GB2-A4</strain>
    </source>
</reference>
<feature type="region of interest" description="Disordered" evidence="1">
    <location>
        <begin position="92"/>
        <end position="182"/>
    </location>
</feature>
<accession>A0ABV0JHH1</accession>
<comment type="caution">
    <text evidence="2">The sequence shown here is derived from an EMBL/GenBank/DDBJ whole genome shotgun (WGS) entry which is preliminary data.</text>
</comment>
<dbReference type="Proteomes" id="UP001464891">
    <property type="component" value="Unassembled WGS sequence"/>
</dbReference>
<proteinExistence type="predicted"/>
<evidence type="ECO:0000256" key="1">
    <source>
        <dbReference type="SAM" id="MobiDB-lite"/>
    </source>
</evidence>
<sequence>MPDRARPEQAEAASSRFVQIDSALINQLLHMKLSAAEWSLYMYLVDLDPFGDRFKDLPKLSDILDQLELSKATFYRTIAKFQCEGLYEFDEKRTRGRNPNGSKAANFEPRSRDQSLTHATSTKEQSHPREKVSHPCDKNSHACDSDSHPRDLNSHARDNQSHPRDNQSPEVLASMDSGSPHKIHTLSHKEQIFSYPLALGSLDEPATADDKRMMAEWVRENYKEWINLAIATRLIKDVGIVYPNNLKRPYFKALEPSKLIDIEKAINEVPLEKLQRWLEEDKRKAQAMGN</sequence>